<sequence>MSCCGDIPEIVPDQSSFNTHECIYPAGFCSTGVYASLTQPQDKCLYTRKITHRGDKPEVLTTGRGGAS</sequence>
<protein>
    <submittedName>
        <fullName evidence="1">Uncharacterized protein</fullName>
    </submittedName>
</protein>
<evidence type="ECO:0000313" key="2">
    <source>
        <dbReference type="Proteomes" id="UP001374579"/>
    </source>
</evidence>
<evidence type="ECO:0000313" key="1">
    <source>
        <dbReference type="EMBL" id="KAK7105167.1"/>
    </source>
</evidence>
<dbReference type="Pfam" id="PF05964">
    <property type="entry name" value="FYRN"/>
    <property type="match status" value="1"/>
</dbReference>
<dbReference type="Gene3D" id="3.30.160.360">
    <property type="match status" value="1"/>
</dbReference>
<name>A0AAN9GE98_9CAEN</name>
<comment type="caution">
    <text evidence="1">The sequence shown here is derived from an EMBL/GenBank/DDBJ whole genome shotgun (WGS) entry which is preliminary data.</text>
</comment>
<dbReference type="EMBL" id="JBAMIC010000007">
    <property type="protein sequence ID" value="KAK7105167.1"/>
    <property type="molecule type" value="Genomic_DNA"/>
</dbReference>
<dbReference type="Proteomes" id="UP001374579">
    <property type="component" value="Unassembled WGS sequence"/>
</dbReference>
<dbReference type="InterPro" id="IPR003888">
    <property type="entry name" value="FYrich_N"/>
</dbReference>
<organism evidence="1 2">
    <name type="scientific">Littorina saxatilis</name>
    <dbReference type="NCBI Taxonomy" id="31220"/>
    <lineage>
        <taxon>Eukaryota</taxon>
        <taxon>Metazoa</taxon>
        <taxon>Spiralia</taxon>
        <taxon>Lophotrochozoa</taxon>
        <taxon>Mollusca</taxon>
        <taxon>Gastropoda</taxon>
        <taxon>Caenogastropoda</taxon>
        <taxon>Littorinimorpha</taxon>
        <taxon>Littorinoidea</taxon>
        <taxon>Littorinidae</taxon>
        <taxon>Littorina</taxon>
    </lineage>
</organism>
<gene>
    <name evidence="1" type="ORF">V1264_016581</name>
</gene>
<dbReference type="PROSITE" id="PS51542">
    <property type="entry name" value="FYRN"/>
    <property type="match status" value="1"/>
</dbReference>
<proteinExistence type="predicted"/>
<dbReference type="AlphaFoldDB" id="A0AAN9GE98"/>
<reference evidence="1 2" key="1">
    <citation type="submission" date="2024-02" db="EMBL/GenBank/DDBJ databases">
        <title>Chromosome-scale genome assembly of the rough periwinkle Littorina saxatilis.</title>
        <authorList>
            <person name="De Jode A."/>
            <person name="Faria R."/>
            <person name="Formenti G."/>
            <person name="Sims Y."/>
            <person name="Smith T.P."/>
            <person name="Tracey A."/>
            <person name="Wood J.M.D."/>
            <person name="Zagrodzka Z.B."/>
            <person name="Johannesson K."/>
            <person name="Butlin R.K."/>
            <person name="Leder E.H."/>
        </authorList>
    </citation>
    <scope>NUCLEOTIDE SEQUENCE [LARGE SCALE GENOMIC DNA]</scope>
    <source>
        <strain evidence="1">Snail1</strain>
        <tissue evidence="1">Muscle</tissue>
    </source>
</reference>
<accession>A0AAN9GE98</accession>
<dbReference type="SMART" id="SM00541">
    <property type="entry name" value="FYRN"/>
    <property type="match status" value="1"/>
</dbReference>
<dbReference type="GO" id="GO:0005634">
    <property type="term" value="C:nucleus"/>
    <property type="evidence" value="ECO:0007669"/>
    <property type="project" value="InterPro"/>
</dbReference>
<keyword evidence="2" id="KW-1185">Reference proteome</keyword>